<evidence type="ECO:0000256" key="1">
    <source>
        <dbReference type="ARBA" id="ARBA00004651"/>
    </source>
</evidence>
<evidence type="ECO:0000256" key="7">
    <source>
        <dbReference type="ARBA" id="ARBA00022989"/>
    </source>
</evidence>
<dbReference type="PANTHER" id="PTHR34308">
    <property type="entry name" value="COBALAMIN BIOSYNTHESIS PROTEIN CBIB"/>
    <property type="match status" value="1"/>
</dbReference>
<dbReference type="NCBIfam" id="TIGR00380">
    <property type="entry name" value="cobal_cbiB"/>
    <property type="match status" value="1"/>
</dbReference>
<dbReference type="EMBL" id="WHJC01000161">
    <property type="protein sequence ID" value="MPQ44156.1"/>
    <property type="molecule type" value="Genomic_DNA"/>
</dbReference>
<dbReference type="HAMAP" id="MF_00024">
    <property type="entry name" value="CobD_CbiB"/>
    <property type="match status" value="1"/>
</dbReference>
<dbReference type="GO" id="GO:0005886">
    <property type="term" value="C:plasma membrane"/>
    <property type="evidence" value="ECO:0007669"/>
    <property type="project" value="UniProtKB-SubCell"/>
</dbReference>
<evidence type="ECO:0000313" key="11">
    <source>
        <dbReference type="Proteomes" id="UP000430345"/>
    </source>
</evidence>
<keyword evidence="4 9" id="KW-1003">Cell membrane</keyword>
<evidence type="ECO:0000313" key="10">
    <source>
        <dbReference type="EMBL" id="MPQ44156.1"/>
    </source>
</evidence>
<keyword evidence="8 9" id="KW-0472">Membrane</keyword>
<dbReference type="Pfam" id="PF03186">
    <property type="entry name" value="CobD_Cbib"/>
    <property type="match status" value="1"/>
</dbReference>
<sequence length="338" mass="38405">MDRRLKEIIIDIIIAYILDLIFGDPYCMPHPIRFVGSLIRKTEKLLRKGEKKWPLKFIKNEKRRERLCGGVLWVITIGVTVGTVYLILGICKYINIYLFHIVNIYFIYSSLASTCLAFEGKKIFKSLDKKDLEKSRINVSYIVGRETSNLNEEEIIKATVETVAENTVDGIISPLFYIIIGGMFGVAAPMAYMYKAINTLDSMVGYKNEKYMNYGFVSAKIDDLANYIPARLTAIFMIIASFILRLDYKNCIKIVKRDRRNHKSPNCAYPESAISGALGIKLGGTHVYFGKVVPKPTIGEELRKPCNNDIITTIKVMYLTSFIALVVFTGISFFAYKL</sequence>
<comment type="function">
    <text evidence="9">Converts cobyric acid to cobinamide by the addition of aminopropanol on the F carboxylic group.</text>
</comment>
<dbReference type="GO" id="GO:0009236">
    <property type="term" value="P:cobalamin biosynthetic process"/>
    <property type="evidence" value="ECO:0007669"/>
    <property type="project" value="UniProtKB-UniRule"/>
</dbReference>
<dbReference type="GO" id="GO:0015420">
    <property type="term" value="F:ABC-type vitamin B12 transporter activity"/>
    <property type="evidence" value="ECO:0007669"/>
    <property type="project" value="UniProtKB-UniRule"/>
</dbReference>
<name>A0A6I1MKW6_9CLOT</name>
<accession>A0A6I1MKW6</accession>
<dbReference type="PANTHER" id="PTHR34308:SF1">
    <property type="entry name" value="COBALAMIN BIOSYNTHESIS PROTEIN CBIB"/>
    <property type="match status" value="1"/>
</dbReference>
<evidence type="ECO:0000256" key="6">
    <source>
        <dbReference type="ARBA" id="ARBA00022692"/>
    </source>
</evidence>
<evidence type="ECO:0000256" key="8">
    <source>
        <dbReference type="ARBA" id="ARBA00023136"/>
    </source>
</evidence>
<keyword evidence="11" id="KW-1185">Reference proteome</keyword>
<feature type="transmembrane region" description="Helical" evidence="9">
    <location>
        <begin position="94"/>
        <end position="118"/>
    </location>
</feature>
<comment type="similarity">
    <text evidence="3 9">Belongs to the CobD/CbiB family.</text>
</comment>
<organism evidence="10 11">
    <name type="scientific">Clostridium tarantellae</name>
    <dbReference type="NCBI Taxonomy" id="39493"/>
    <lineage>
        <taxon>Bacteria</taxon>
        <taxon>Bacillati</taxon>
        <taxon>Bacillota</taxon>
        <taxon>Clostridia</taxon>
        <taxon>Eubacteriales</taxon>
        <taxon>Clostridiaceae</taxon>
        <taxon>Clostridium</taxon>
    </lineage>
</organism>
<comment type="subcellular location">
    <subcellularLocation>
        <location evidence="1 9">Cell membrane</location>
        <topology evidence="1 9">Multi-pass membrane protein</topology>
    </subcellularLocation>
</comment>
<evidence type="ECO:0000256" key="9">
    <source>
        <dbReference type="HAMAP-Rule" id="MF_00024"/>
    </source>
</evidence>
<dbReference type="UniPathway" id="UPA00148"/>
<evidence type="ECO:0000256" key="3">
    <source>
        <dbReference type="ARBA" id="ARBA00006263"/>
    </source>
</evidence>
<evidence type="ECO:0000256" key="4">
    <source>
        <dbReference type="ARBA" id="ARBA00022475"/>
    </source>
</evidence>
<protein>
    <recommendedName>
        <fullName evidence="9">Cobalamin biosynthesis protein CobD</fullName>
    </recommendedName>
</protein>
<comment type="pathway">
    <text evidence="2 9">Cofactor biosynthesis; adenosylcobalamin biosynthesis.</text>
</comment>
<dbReference type="GO" id="GO:0048472">
    <property type="term" value="F:threonine-phosphate decarboxylase activity"/>
    <property type="evidence" value="ECO:0007669"/>
    <property type="project" value="InterPro"/>
</dbReference>
<keyword evidence="7 9" id="KW-1133">Transmembrane helix</keyword>
<dbReference type="OrthoDB" id="9811967at2"/>
<feature type="transmembrane region" description="Helical" evidence="9">
    <location>
        <begin position="67"/>
        <end position="88"/>
    </location>
</feature>
<reference evidence="10 11" key="1">
    <citation type="submission" date="2019-10" db="EMBL/GenBank/DDBJ databases">
        <title>The Genome Sequence of Clostridium tarantellae Isolated from Fish Brain.</title>
        <authorList>
            <person name="Bano L."/>
            <person name="Kiel M."/>
            <person name="Sales G."/>
            <person name="Doxey A.C."/>
            <person name="Mansfield M.J."/>
            <person name="Schiavone M."/>
            <person name="Rossetto O."/>
            <person name="Pirazzini M."/>
            <person name="Dobrindt U."/>
            <person name="Montecucco C."/>
        </authorList>
    </citation>
    <scope>NUCLEOTIDE SEQUENCE [LARGE SCALE GENOMIC DNA]</scope>
    <source>
        <strain evidence="10 11">DSM 3997</strain>
    </source>
</reference>
<evidence type="ECO:0000256" key="2">
    <source>
        <dbReference type="ARBA" id="ARBA00004953"/>
    </source>
</evidence>
<dbReference type="InterPro" id="IPR004485">
    <property type="entry name" value="Cobalamin_biosynth_CobD/CbiB"/>
</dbReference>
<dbReference type="AlphaFoldDB" id="A0A6I1MKW6"/>
<feature type="transmembrane region" description="Helical" evidence="9">
    <location>
        <begin position="316"/>
        <end position="336"/>
    </location>
</feature>
<proteinExistence type="inferred from homology"/>
<evidence type="ECO:0000256" key="5">
    <source>
        <dbReference type="ARBA" id="ARBA00022573"/>
    </source>
</evidence>
<comment type="caution">
    <text evidence="10">The sequence shown here is derived from an EMBL/GenBank/DDBJ whole genome shotgun (WGS) entry which is preliminary data.</text>
</comment>
<keyword evidence="6 9" id="KW-0812">Transmembrane</keyword>
<feature type="transmembrane region" description="Helical" evidence="9">
    <location>
        <begin position="175"/>
        <end position="194"/>
    </location>
</feature>
<keyword evidence="5 9" id="KW-0169">Cobalamin biosynthesis</keyword>
<feature type="transmembrane region" description="Helical" evidence="9">
    <location>
        <begin position="228"/>
        <end position="248"/>
    </location>
</feature>
<dbReference type="Proteomes" id="UP000430345">
    <property type="component" value="Unassembled WGS sequence"/>
</dbReference>
<gene>
    <name evidence="9 10" type="primary">cobD</name>
    <name evidence="10" type="ORF">GBZ86_10320</name>
</gene>